<dbReference type="SUPFAM" id="SSF53756">
    <property type="entry name" value="UDP-Glycosyltransferase/glycogen phosphorylase"/>
    <property type="match status" value="1"/>
</dbReference>
<dbReference type="PANTHER" id="PTHR45947:SF3">
    <property type="entry name" value="SULFOQUINOVOSYL TRANSFERASE SQD2"/>
    <property type="match status" value="1"/>
</dbReference>
<keyword evidence="4" id="KW-1185">Reference proteome</keyword>
<keyword evidence="3" id="KW-0808">Transferase</keyword>
<dbReference type="KEGG" id="mbu:Mbur_2027"/>
<evidence type="ECO:0000259" key="1">
    <source>
        <dbReference type="Pfam" id="PF00534"/>
    </source>
</evidence>
<protein>
    <submittedName>
        <fullName evidence="3">Glycosyl transferase, group I</fullName>
    </submittedName>
</protein>
<dbReference type="HOGENOM" id="CLU_009583_2_2_2"/>
<dbReference type="STRING" id="259564.Mbur_2027"/>
<sequence length="360" mass="40303">MKIAIITNYWINSSGGGVKTYLTSLVDEFNNRDYLDVSVIFKSGKDYENYHIEGNKIVFVFKTFLNLKQLNPDIIHSQGTWYCLLPGYAYKKLYGTKLVHTFHSQPFGKLKLVGRIFFQTLLNGCDCITFVSKSLKKENERFGLIFNEYAITYAGVNSTEVSQKQIAEFSEKYNLKSSNYVLLAQGFMSNKLKAKGSTILIKALKHLLNKYPQTILVLTGDGAFSNEVKLFVEEVGLSENVIFTGHLSDPFVPLAICNIYTHISLADGVPLALLEAMAMGKPIMATNIGGIPEAIDNGINGILVEPCENQIYEGIEYLILNSDVATKMGYNAKQTVSNKFTWKNAANVFYDIYCDSHKSE</sequence>
<feature type="domain" description="Glycosyltransferase subfamily 4-like N-terminal" evidence="2">
    <location>
        <begin position="16"/>
        <end position="157"/>
    </location>
</feature>
<dbReference type="OrthoDB" id="132546at2157"/>
<dbReference type="InterPro" id="IPR050194">
    <property type="entry name" value="Glycosyltransferase_grp1"/>
</dbReference>
<dbReference type="Gene3D" id="3.40.50.2000">
    <property type="entry name" value="Glycogen Phosphorylase B"/>
    <property type="match status" value="2"/>
</dbReference>
<feature type="domain" description="Glycosyl transferase family 1" evidence="1">
    <location>
        <begin position="187"/>
        <end position="334"/>
    </location>
</feature>
<dbReference type="PANTHER" id="PTHR45947">
    <property type="entry name" value="SULFOQUINOVOSYL TRANSFERASE SQD2"/>
    <property type="match status" value="1"/>
</dbReference>
<dbReference type="AlphaFoldDB" id="Q12UH3"/>
<dbReference type="CAZy" id="GT4">
    <property type="family name" value="Glycosyltransferase Family 4"/>
</dbReference>
<dbReference type="GeneID" id="25393191"/>
<dbReference type="EMBL" id="CP000300">
    <property type="protein sequence ID" value="ABE52903.1"/>
    <property type="molecule type" value="Genomic_DNA"/>
</dbReference>
<reference evidence="4" key="1">
    <citation type="journal article" date="2009" name="ISME J.">
        <title>The genome sequence of the psychrophilic archaeon, Methanococcoides burtonii: the role of genome evolution in cold adaptation.</title>
        <authorList>
            <person name="Allen M.A."/>
            <person name="Lauro F.M."/>
            <person name="Williams T.J."/>
            <person name="Burg D."/>
            <person name="Siddiqui K.S."/>
            <person name="De Francisci D."/>
            <person name="Chong K.W."/>
            <person name="Pilak O."/>
            <person name="Chew H.H."/>
            <person name="De Maere M.Z."/>
            <person name="Ting L."/>
            <person name="Katrib M."/>
            <person name="Ng C."/>
            <person name="Sowers K.R."/>
            <person name="Galperin M.Y."/>
            <person name="Anderson I.J."/>
            <person name="Ivanova N."/>
            <person name="Dalin E."/>
            <person name="Martinez M."/>
            <person name="Lapidus A."/>
            <person name="Hauser L."/>
            <person name="Land M."/>
            <person name="Thomas T."/>
            <person name="Cavicchioli R."/>
        </authorList>
    </citation>
    <scope>NUCLEOTIDE SEQUENCE [LARGE SCALE GENOMIC DNA]</scope>
    <source>
        <strain evidence="4">DSM 6242 / NBRC 107633 / OCM 468 / ACE-M</strain>
    </source>
</reference>
<gene>
    <name evidence="3" type="ordered locus">Mbur_2027</name>
</gene>
<evidence type="ECO:0000259" key="2">
    <source>
        <dbReference type="Pfam" id="PF13439"/>
    </source>
</evidence>
<dbReference type="Proteomes" id="UP000001979">
    <property type="component" value="Chromosome"/>
</dbReference>
<dbReference type="Pfam" id="PF13439">
    <property type="entry name" value="Glyco_transf_4"/>
    <property type="match status" value="1"/>
</dbReference>
<name>Q12UH3_METBU</name>
<dbReference type="InterPro" id="IPR028098">
    <property type="entry name" value="Glyco_trans_4-like_N"/>
</dbReference>
<dbReference type="RefSeq" id="WP_011500043.1">
    <property type="nucleotide sequence ID" value="NC_007955.1"/>
</dbReference>
<evidence type="ECO:0000313" key="4">
    <source>
        <dbReference type="Proteomes" id="UP000001979"/>
    </source>
</evidence>
<accession>Q12UH3</accession>
<dbReference type="Pfam" id="PF00534">
    <property type="entry name" value="Glycos_transf_1"/>
    <property type="match status" value="1"/>
</dbReference>
<proteinExistence type="predicted"/>
<organism evidence="3 4">
    <name type="scientific">Methanococcoides burtonii (strain DSM 6242 / NBRC 107633 / OCM 468 / ACE-M)</name>
    <dbReference type="NCBI Taxonomy" id="259564"/>
    <lineage>
        <taxon>Archaea</taxon>
        <taxon>Methanobacteriati</taxon>
        <taxon>Methanobacteriota</taxon>
        <taxon>Stenosarchaea group</taxon>
        <taxon>Methanomicrobia</taxon>
        <taxon>Methanosarcinales</taxon>
        <taxon>Methanosarcinaceae</taxon>
        <taxon>Methanococcoides</taxon>
    </lineage>
</organism>
<dbReference type="GO" id="GO:0016757">
    <property type="term" value="F:glycosyltransferase activity"/>
    <property type="evidence" value="ECO:0007669"/>
    <property type="project" value="InterPro"/>
</dbReference>
<evidence type="ECO:0000313" key="3">
    <source>
        <dbReference type="EMBL" id="ABE52903.1"/>
    </source>
</evidence>
<dbReference type="CDD" id="cd03801">
    <property type="entry name" value="GT4_PimA-like"/>
    <property type="match status" value="1"/>
</dbReference>
<dbReference type="InterPro" id="IPR001296">
    <property type="entry name" value="Glyco_trans_1"/>
</dbReference>